<dbReference type="EMBL" id="SMBT01000001">
    <property type="protein sequence ID" value="TCU90283.1"/>
    <property type="molecule type" value="Genomic_DNA"/>
</dbReference>
<dbReference type="Pfam" id="PF13455">
    <property type="entry name" value="MUG113"/>
    <property type="match status" value="1"/>
</dbReference>
<name>A0A377Q3M8_9NEIS</name>
<evidence type="ECO:0000313" key="5">
    <source>
        <dbReference type="Proteomes" id="UP000295794"/>
    </source>
</evidence>
<dbReference type="RefSeq" id="WP_115225771.1">
    <property type="nucleotide sequence ID" value="NZ_CAWOLO010000001.1"/>
</dbReference>
<evidence type="ECO:0000313" key="4">
    <source>
        <dbReference type="Proteomes" id="UP000255108"/>
    </source>
</evidence>
<reference evidence="3 5" key="2">
    <citation type="submission" date="2019-03" db="EMBL/GenBank/DDBJ databases">
        <title>Genomic Encyclopedia of Type Strains, Phase IV (KMG-IV): sequencing the most valuable type-strain genomes for metagenomic binning, comparative biology and taxonomic classification.</title>
        <authorList>
            <person name="Goeker M."/>
        </authorList>
    </citation>
    <scope>NUCLEOTIDE SEQUENCE [LARGE SCALE GENOMIC DNA]</scope>
    <source>
        <strain evidence="3 5">DSM 3764</strain>
    </source>
</reference>
<dbReference type="InterPro" id="IPR018306">
    <property type="entry name" value="Phage_T5_Orf172_DNA-bd"/>
</dbReference>
<dbReference type="OrthoDB" id="5917870at2"/>
<feature type="domain" description="Bacteriophage T5 Orf172 DNA-binding" evidence="1">
    <location>
        <begin position="8"/>
        <end position="83"/>
    </location>
</feature>
<dbReference type="Proteomes" id="UP000255108">
    <property type="component" value="Unassembled WGS sequence"/>
</dbReference>
<dbReference type="Proteomes" id="UP000295794">
    <property type="component" value="Unassembled WGS sequence"/>
</dbReference>
<protein>
    <submittedName>
        <fullName evidence="3">Meiotically Up-regulated Gene 113 (MUG113) protein</fullName>
    </submittedName>
    <submittedName>
        <fullName evidence="2">T5orf172 domain</fullName>
    </submittedName>
</protein>
<gene>
    <name evidence="3" type="ORF">EV682_101308</name>
    <name evidence="2" type="ORF">NCTC11159_00326</name>
</gene>
<dbReference type="EMBL" id="UGHR01000001">
    <property type="protein sequence ID" value="STQ89310.1"/>
    <property type="molecule type" value="Genomic_DNA"/>
</dbReference>
<dbReference type="AlphaFoldDB" id="A0A377Q3M8"/>
<sequence>MPVYFVSDDLRNQVKIGRSTDVKRRVKTLQTGNPSALKLMGWINTANDASMESELHEHYKGLRGIGEWFSIGPTEVLNELKRHYGFVPKPTDSFEIIGFDRDGIPEYLGVCEWGDFEIYECCPFCGCFCGMHFQDASSMHHCINCDTLINFDELHPPQDWNE</sequence>
<proteinExistence type="predicted"/>
<reference evidence="2 4" key="1">
    <citation type="submission" date="2018-06" db="EMBL/GenBank/DDBJ databases">
        <authorList>
            <consortium name="Pathogen Informatics"/>
            <person name="Doyle S."/>
        </authorList>
    </citation>
    <scope>NUCLEOTIDE SEQUENCE [LARGE SCALE GENOMIC DNA]</scope>
    <source>
        <strain evidence="2 4">NCTC11159</strain>
    </source>
</reference>
<organism evidence="2 4">
    <name type="scientific">Iodobacter fluviatilis</name>
    <dbReference type="NCBI Taxonomy" id="537"/>
    <lineage>
        <taxon>Bacteria</taxon>
        <taxon>Pseudomonadati</taxon>
        <taxon>Pseudomonadota</taxon>
        <taxon>Betaproteobacteria</taxon>
        <taxon>Neisseriales</taxon>
        <taxon>Chitinibacteraceae</taxon>
        <taxon>Iodobacter</taxon>
    </lineage>
</organism>
<evidence type="ECO:0000313" key="2">
    <source>
        <dbReference type="EMBL" id="STQ89310.1"/>
    </source>
</evidence>
<accession>A0A377Q3M8</accession>
<dbReference type="SMART" id="SM00974">
    <property type="entry name" value="T5orf172"/>
    <property type="match status" value="1"/>
</dbReference>
<keyword evidence="5" id="KW-1185">Reference proteome</keyword>
<evidence type="ECO:0000259" key="1">
    <source>
        <dbReference type="SMART" id="SM00974"/>
    </source>
</evidence>
<evidence type="ECO:0000313" key="3">
    <source>
        <dbReference type="EMBL" id="TCU90283.1"/>
    </source>
</evidence>